<reference evidence="1" key="1">
    <citation type="submission" date="2021-06" db="EMBL/GenBank/DDBJ databases">
        <authorList>
            <person name="Rolland C."/>
        </authorList>
    </citation>
    <scope>NUCLEOTIDE SEQUENCE</scope>
    <source>
        <strain evidence="1">347.936635</strain>
    </source>
</reference>
<proteinExistence type="predicted"/>
<protein>
    <submittedName>
        <fullName evidence="1">Uncharacterized protein</fullName>
    </submittedName>
</protein>
<sequence>MTKHSEKAYDIPRKAFAAILWKVSLLRRITNKGRKVGKKDQHIYDESLSKSNIGHRDVIQFLSLSSEHKELRCLKIWKNLRKYFTFVETADGWSVRHPAFQRVNNIGTINSIMNEILPIRPKKRRRTLTTTAVIDVDALSVDPLMALATEASKRPLVIN</sequence>
<evidence type="ECO:0000313" key="1">
    <source>
        <dbReference type="EMBL" id="QYA18448.1"/>
    </source>
</evidence>
<organism evidence="1">
    <name type="scientific">Clandestinovirus</name>
    <dbReference type="NCBI Taxonomy" id="2831644"/>
    <lineage>
        <taxon>Viruses</taxon>
    </lineage>
</organism>
<accession>A0A8F8KKQ8</accession>
<dbReference type="EMBL" id="MZ420154">
    <property type="protein sequence ID" value="QYA18448.1"/>
    <property type="molecule type" value="Genomic_DNA"/>
</dbReference>
<gene>
    <name evidence="1" type="ORF">KOM_12_179</name>
</gene>
<name>A0A8F8KKQ8_9VIRU</name>